<dbReference type="CTD" id="35051"/>
<evidence type="ECO:0000256" key="2">
    <source>
        <dbReference type="ARBA" id="ARBA00023054"/>
    </source>
</evidence>
<dbReference type="AlphaFoldDB" id="A0A7M7JVT0"/>
<name>A0A7M7JVT0_VARDE</name>
<reference evidence="5" key="1">
    <citation type="submission" date="2021-01" db="UniProtKB">
        <authorList>
            <consortium name="EnsemblMetazoa"/>
        </authorList>
    </citation>
    <scope>IDENTIFICATION</scope>
</reference>
<dbReference type="GO" id="GO:0072393">
    <property type="term" value="P:microtubule anchoring at microtubule organizing center"/>
    <property type="evidence" value="ECO:0007669"/>
    <property type="project" value="TreeGrafter"/>
</dbReference>
<dbReference type="Proteomes" id="UP000594260">
    <property type="component" value="Unplaced"/>
</dbReference>
<dbReference type="RefSeq" id="XP_022657678.1">
    <property type="nucleotide sequence ID" value="XM_022801943.1"/>
</dbReference>
<accession>A0A7M7JVT0</accession>
<dbReference type="InParanoid" id="A0A7M7JVT0"/>
<organism evidence="5 6">
    <name type="scientific">Varroa destructor</name>
    <name type="common">Honeybee mite</name>
    <dbReference type="NCBI Taxonomy" id="109461"/>
    <lineage>
        <taxon>Eukaryota</taxon>
        <taxon>Metazoa</taxon>
        <taxon>Ecdysozoa</taxon>
        <taxon>Arthropoda</taxon>
        <taxon>Chelicerata</taxon>
        <taxon>Arachnida</taxon>
        <taxon>Acari</taxon>
        <taxon>Parasitiformes</taxon>
        <taxon>Mesostigmata</taxon>
        <taxon>Gamasina</taxon>
        <taxon>Dermanyssoidea</taxon>
        <taxon>Varroidae</taxon>
        <taxon>Varroa</taxon>
    </lineage>
</organism>
<evidence type="ECO:0008006" key="7">
    <source>
        <dbReference type="Google" id="ProtNLM"/>
    </source>
</evidence>
<evidence type="ECO:0000313" key="5">
    <source>
        <dbReference type="EnsemblMetazoa" id="XP_022657678"/>
    </source>
</evidence>
<evidence type="ECO:0000313" key="6">
    <source>
        <dbReference type="Proteomes" id="UP000594260"/>
    </source>
</evidence>
<dbReference type="InterPro" id="IPR018477">
    <property type="entry name" value="BICD"/>
</dbReference>
<feature type="compositionally biased region" description="Polar residues" evidence="4">
    <location>
        <begin position="731"/>
        <end position="746"/>
    </location>
</feature>
<feature type="coiled-coil region" evidence="3">
    <location>
        <begin position="406"/>
        <end position="440"/>
    </location>
</feature>
<feature type="coiled-coil region" evidence="3">
    <location>
        <begin position="590"/>
        <end position="698"/>
    </location>
</feature>
<feature type="coiled-coil region" evidence="3">
    <location>
        <begin position="19"/>
        <end position="145"/>
    </location>
</feature>
<feature type="coiled-coil region" evidence="3">
    <location>
        <begin position="307"/>
        <end position="355"/>
    </location>
</feature>
<dbReference type="Gene3D" id="6.10.250.2470">
    <property type="match status" value="1"/>
</dbReference>
<dbReference type="GO" id="GO:0005829">
    <property type="term" value="C:cytosol"/>
    <property type="evidence" value="ECO:0007669"/>
    <property type="project" value="TreeGrafter"/>
</dbReference>
<dbReference type="GO" id="GO:0034452">
    <property type="term" value="F:dynactin binding"/>
    <property type="evidence" value="ECO:0007669"/>
    <property type="project" value="TreeGrafter"/>
</dbReference>
<evidence type="ECO:0000256" key="4">
    <source>
        <dbReference type="SAM" id="MobiDB-lite"/>
    </source>
</evidence>
<evidence type="ECO:0000256" key="3">
    <source>
        <dbReference type="SAM" id="Coils"/>
    </source>
</evidence>
<dbReference type="EnsemblMetazoa" id="XM_022801943">
    <property type="protein sequence ID" value="XP_022657678"/>
    <property type="gene ID" value="LOC111248882"/>
</dbReference>
<evidence type="ECO:0000256" key="1">
    <source>
        <dbReference type="ARBA" id="ARBA00010061"/>
    </source>
</evidence>
<dbReference type="PANTHER" id="PTHR31233:SF6">
    <property type="entry name" value="PROTEIN BICAUDAL D"/>
    <property type="match status" value="1"/>
</dbReference>
<proteinExistence type="inferred from homology"/>
<keyword evidence="6" id="KW-1185">Reference proteome</keyword>
<dbReference type="KEGG" id="vde:111248882"/>
<dbReference type="GO" id="GO:0070507">
    <property type="term" value="P:regulation of microtubule cytoskeleton organization"/>
    <property type="evidence" value="ECO:0007669"/>
    <property type="project" value="TreeGrafter"/>
</dbReference>
<protein>
    <recommendedName>
        <fullName evidence="7">Protein bicaudal D</fullName>
    </recommendedName>
</protein>
<dbReference type="OMA" id="MEEQDYP"/>
<comment type="similarity">
    <text evidence="1">Belongs to the BicD family.</text>
</comment>
<dbReference type="Pfam" id="PF09730">
    <property type="entry name" value="BicD"/>
    <property type="match status" value="4"/>
</dbReference>
<dbReference type="GO" id="GO:0008093">
    <property type="term" value="F:cytoskeletal anchor activity"/>
    <property type="evidence" value="ECO:0007669"/>
    <property type="project" value="InterPro"/>
</dbReference>
<dbReference type="GO" id="GO:0070840">
    <property type="term" value="F:dynein complex binding"/>
    <property type="evidence" value="ECO:0007669"/>
    <property type="project" value="InterPro"/>
</dbReference>
<keyword evidence="2 3" id="KW-0175">Coiled coil</keyword>
<dbReference type="FunCoup" id="A0A7M7JVT0">
    <property type="interactions" value="1365"/>
</dbReference>
<dbReference type="GeneID" id="111248882"/>
<feature type="coiled-coil region" evidence="3">
    <location>
        <begin position="174"/>
        <end position="271"/>
    </location>
</feature>
<dbReference type="OrthoDB" id="10069295at2759"/>
<dbReference type="PANTHER" id="PTHR31233">
    <property type="entry name" value="BICAUDAL D FAMILY MEMBER"/>
    <property type="match status" value="1"/>
</dbReference>
<dbReference type="GO" id="GO:0005794">
    <property type="term" value="C:Golgi apparatus"/>
    <property type="evidence" value="ECO:0007669"/>
    <property type="project" value="TreeGrafter"/>
</dbReference>
<sequence length="746" mass="84306">MFSSRSVVVDCHRRQYTQKDRMTDETELLREEVERLTRELDEVSHQKDQSARFGLVLLDEKAALGRRCEELESHYEVAQNELDILREALRKVETSQRLSATTGIEQEDSLLQESAQKEASLTSSLQELEKELKSVRQELGRVTAERDRVLADSVEIKESYSKSDWERKNLRSELKDVKLREQRLLCDNNELEEENIGLQKQVSVLKQSQVEFEVFKHEARRLAEEVESLQGQTEELHTLKGLAEKQLEEALEALQSEREQKYTLKKELDQREQAAAHSGNLAGLRLDLAEGATDDKIRPSTVGDLFSELHLTEIRKLEKQLETIELEKESLAKTLDDAKLELEQSRSELEEKQSKLLSFGQRIDAIVMQAENEANAKSAGLLSTLKRVQNDLSSSDGAASTEGGENVLFKDQVANLMNKISTYEQQISDLDEDLKILENIGDTFLTNIVSALEDIASVQEDVAQLYHHVCTLNGQTPNRVVLDHAKGEQKEGHKSRVEVLADNLQTNNCRQLAFKRVDPSQVKAQVETLKDQVKFLKEAVESALGNPHKLIGAGGVNSGSTSLEEGDPQEQIIKLKSLLSTKREQIATLRAVLKANKQTAEVALANLKSKYETEKAIVSETMQKLRHELKSLKEDAATFASLRAMFAARCEEYVAQLDELQRQLGAAEEEKKTLNSLLRMAIQQKLALTQRLEDLEMDRERSHLRRSGSATASPRVARSTPRGSPHHSSLPFFNNQRQQPRQSGDF</sequence>
<feature type="region of interest" description="Disordered" evidence="4">
    <location>
        <begin position="698"/>
        <end position="746"/>
    </location>
</feature>